<gene>
    <name evidence="1" type="ORF">PJF56_18225</name>
</gene>
<protein>
    <submittedName>
        <fullName evidence="1">Uncharacterized protein</fullName>
    </submittedName>
</protein>
<evidence type="ECO:0000313" key="2">
    <source>
        <dbReference type="Proteomes" id="UP001231370"/>
    </source>
</evidence>
<comment type="caution">
    <text evidence="1">The sequence shown here is derived from an EMBL/GenBank/DDBJ whole genome shotgun (WGS) entry which is preliminary data.</text>
</comment>
<accession>A0ABT7BNZ7</accession>
<sequence length="220" mass="24631">MSDSAPERQRVVVAWFMHKDPGKSGTRKPIGGSAELYVEKFFAAYFNVPTVEVSEQTEAKGILKQVAAYTSTDRAGLLFTEDGTAKQVEGYVSAKDLVIKRTPAGKRIIIPSQETRTVTGKSNKKYVVSKTASCTVPRFFNSFMCQQLMGCLLRTNEPSQMKIAGKRYRWKKFPTGRFTDPEGSILAEAGAWCLTTEFDATRDLPFVDADRIREPYIMNM</sequence>
<proteinExistence type="predicted"/>
<dbReference type="Proteomes" id="UP001231370">
    <property type="component" value="Unassembled WGS sequence"/>
</dbReference>
<evidence type="ECO:0000313" key="1">
    <source>
        <dbReference type="EMBL" id="MDJ1180800.1"/>
    </source>
</evidence>
<dbReference type="EMBL" id="JAQPOK010000140">
    <property type="protein sequence ID" value="MDJ1180800.1"/>
    <property type="molecule type" value="Genomic_DNA"/>
</dbReference>
<keyword evidence="2" id="KW-1185">Reference proteome</keyword>
<name>A0ABT7BNZ7_9CYAN</name>
<reference evidence="1 2" key="1">
    <citation type="submission" date="2023-01" db="EMBL/GenBank/DDBJ databases">
        <title>Novel diversity within Roseofilum (Cyanobacteria; Desertifilaceae) from marine benthic mats with descriptions of four novel species.</title>
        <authorList>
            <person name="Wang Y."/>
            <person name="Berthold D.E."/>
            <person name="Hu J."/>
            <person name="Lefler F.W."/>
            <person name="Laughinghouse H.D. IV."/>
        </authorList>
    </citation>
    <scope>NUCLEOTIDE SEQUENCE [LARGE SCALE GENOMIC DNA]</scope>
    <source>
        <strain evidence="1 2">BLCC-M91</strain>
    </source>
</reference>
<organism evidence="1 2">
    <name type="scientific">Roseofilum halophilum BLCC-M91</name>
    <dbReference type="NCBI Taxonomy" id="3022259"/>
    <lineage>
        <taxon>Bacteria</taxon>
        <taxon>Bacillati</taxon>
        <taxon>Cyanobacteriota</taxon>
        <taxon>Cyanophyceae</taxon>
        <taxon>Desertifilales</taxon>
        <taxon>Desertifilaceae</taxon>
        <taxon>Roseofilum</taxon>
        <taxon>Roseofilum halophilum</taxon>
    </lineage>
</organism>
<dbReference type="RefSeq" id="WP_283764101.1">
    <property type="nucleotide sequence ID" value="NZ_JAQPOK010000140.1"/>
</dbReference>